<evidence type="ECO:0000313" key="3">
    <source>
        <dbReference type="Proteomes" id="UP001162156"/>
    </source>
</evidence>
<keyword evidence="1" id="KW-0472">Membrane</keyword>
<dbReference type="InterPro" id="IPR035969">
    <property type="entry name" value="Rab-GAP_TBC_sf"/>
</dbReference>
<dbReference type="AlphaFoldDB" id="A0AAV8WN43"/>
<keyword evidence="1" id="KW-1133">Transmembrane helix</keyword>
<proteinExistence type="predicted"/>
<keyword evidence="1" id="KW-0812">Transmembrane</keyword>
<name>A0AAV8WN43_9CUCU</name>
<feature type="transmembrane region" description="Helical" evidence="1">
    <location>
        <begin position="33"/>
        <end position="54"/>
    </location>
</feature>
<dbReference type="Proteomes" id="UP001162156">
    <property type="component" value="Unassembled WGS sequence"/>
</dbReference>
<dbReference type="SUPFAM" id="SSF47923">
    <property type="entry name" value="Ypt/Rab-GAP domain of gyp1p"/>
    <property type="match status" value="1"/>
</dbReference>
<evidence type="ECO:0000256" key="1">
    <source>
        <dbReference type="SAM" id="Phobius"/>
    </source>
</evidence>
<organism evidence="2 3">
    <name type="scientific">Rhamnusium bicolor</name>
    <dbReference type="NCBI Taxonomy" id="1586634"/>
    <lineage>
        <taxon>Eukaryota</taxon>
        <taxon>Metazoa</taxon>
        <taxon>Ecdysozoa</taxon>
        <taxon>Arthropoda</taxon>
        <taxon>Hexapoda</taxon>
        <taxon>Insecta</taxon>
        <taxon>Pterygota</taxon>
        <taxon>Neoptera</taxon>
        <taxon>Endopterygota</taxon>
        <taxon>Coleoptera</taxon>
        <taxon>Polyphaga</taxon>
        <taxon>Cucujiformia</taxon>
        <taxon>Chrysomeloidea</taxon>
        <taxon>Cerambycidae</taxon>
        <taxon>Lepturinae</taxon>
        <taxon>Rhagiini</taxon>
        <taxon>Rhamnusium</taxon>
    </lineage>
</organism>
<comment type="caution">
    <text evidence="2">The sequence shown here is derived from an EMBL/GenBank/DDBJ whole genome shotgun (WGS) entry which is preliminary data.</text>
</comment>
<keyword evidence="3" id="KW-1185">Reference proteome</keyword>
<evidence type="ECO:0000313" key="2">
    <source>
        <dbReference type="EMBL" id="KAJ8927914.1"/>
    </source>
</evidence>
<protein>
    <submittedName>
        <fullName evidence="2">Uncharacterized protein</fullName>
    </submittedName>
</protein>
<gene>
    <name evidence="2" type="ORF">NQ314_019544</name>
</gene>
<dbReference type="EMBL" id="JANEYF010005505">
    <property type="protein sequence ID" value="KAJ8927914.1"/>
    <property type="molecule type" value="Genomic_DNA"/>
</dbReference>
<accession>A0AAV8WN43</accession>
<reference evidence="2" key="1">
    <citation type="journal article" date="2023" name="Insect Mol. Biol.">
        <title>Genome sequencing provides insights into the evolution of gene families encoding plant cell wall-degrading enzymes in longhorned beetles.</title>
        <authorList>
            <person name="Shin N.R."/>
            <person name="Okamura Y."/>
            <person name="Kirsch R."/>
            <person name="Pauchet Y."/>
        </authorList>
    </citation>
    <scope>NUCLEOTIDE SEQUENCE</scope>
    <source>
        <strain evidence="2">RBIC_L_NR</strain>
    </source>
</reference>
<sequence>MDTCDNKSFRLKEFDDILQQDVIDLSALKKIIIPWWGVCIVILLLFSIIFLLGIPDDQGKRSLCWRLLLNYLPPEQQKWKFHLQEKRNLYKQFIGT</sequence>